<comment type="similarity">
    <text evidence="1">Belongs to the CSN12 family.</text>
</comment>
<name>A0A1Y1YIN6_9FUNG</name>
<dbReference type="Pfam" id="PF01399">
    <property type="entry name" value="PCI"/>
    <property type="match status" value="1"/>
</dbReference>
<dbReference type="GO" id="GO:0006368">
    <property type="term" value="P:transcription elongation by RNA polymerase II"/>
    <property type="evidence" value="ECO:0007669"/>
    <property type="project" value="TreeGrafter"/>
</dbReference>
<dbReference type="EMBL" id="MCFE01000125">
    <property type="protein sequence ID" value="ORX97839.1"/>
    <property type="molecule type" value="Genomic_DNA"/>
</dbReference>
<dbReference type="PROSITE" id="PS50250">
    <property type="entry name" value="PCI"/>
    <property type="match status" value="1"/>
</dbReference>
<proteinExistence type="inferred from homology"/>
<organism evidence="3 4">
    <name type="scientific">Basidiobolus meristosporus CBS 931.73</name>
    <dbReference type="NCBI Taxonomy" id="1314790"/>
    <lineage>
        <taxon>Eukaryota</taxon>
        <taxon>Fungi</taxon>
        <taxon>Fungi incertae sedis</taxon>
        <taxon>Zoopagomycota</taxon>
        <taxon>Entomophthoromycotina</taxon>
        <taxon>Basidiobolomycetes</taxon>
        <taxon>Basidiobolales</taxon>
        <taxon>Basidiobolaceae</taxon>
        <taxon>Basidiobolus</taxon>
    </lineage>
</organism>
<dbReference type="GO" id="GO:0003690">
    <property type="term" value="F:double-stranded DNA binding"/>
    <property type="evidence" value="ECO:0007669"/>
    <property type="project" value="InterPro"/>
</dbReference>
<dbReference type="Gene3D" id="1.10.10.10">
    <property type="entry name" value="Winged helix-like DNA-binding domain superfamily/Winged helix DNA-binding domain"/>
    <property type="match status" value="1"/>
</dbReference>
<dbReference type="PANTHER" id="PTHR12732">
    <property type="entry name" value="UNCHARACTERIZED PROTEASOME COMPONENT REGION PCI-CONTAINING"/>
    <property type="match status" value="1"/>
</dbReference>
<evidence type="ECO:0000313" key="4">
    <source>
        <dbReference type="Proteomes" id="UP000193498"/>
    </source>
</evidence>
<gene>
    <name evidence="3" type="ORF">K493DRAFT_215274</name>
</gene>
<dbReference type="InterPro" id="IPR036388">
    <property type="entry name" value="WH-like_DNA-bd_sf"/>
</dbReference>
<comment type="caution">
    <text evidence="3">The sequence shown here is derived from an EMBL/GenBank/DDBJ whole genome shotgun (WGS) entry which is preliminary data.</text>
</comment>
<dbReference type="InterPro" id="IPR045114">
    <property type="entry name" value="Csn12-like"/>
</dbReference>
<sequence>WEPVLTNHLRATHLLKERNYIAAYAAQLACCQAFLRIFTTQTNWCLPVLYVVNTDLRDVAIMADNQLLLRREKTGKLEDAARSINKSFTACITDRNSSVQTSRKWGTYRIINLLFSTYFKLKSHGLCENILRAVKASDLPSLERYPKAHQVGYRYYLGRLAFMKEDYKKAEEEFMFAFKRCPRSSRKNKEIILTFLIPSLLARGVLPAPKLLGKFTSIKKVYEPFVRAIRVGDLKCFDEALSAMERTLVQKGVYSTIERTRAIVIRTLFKKVFLLTDKNTRIPFQVLQTALVFVGMELELAEVECILANMIFKGYIKGYMSHDKGFLVLSKDDAFPKFSTI</sequence>
<dbReference type="GO" id="GO:0000973">
    <property type="term" value="P:post-transcriptional tethering of RNA polymerase II gene DNA at nuclear periphery"/>
    <property type="evidence" value="ECO:0007669"/>
    <property type="project" value="TreeGrafter"/>
</dbReference>
<protein>
    <recommendedName>
        <fullName evidence="2">PCI domain-containing protein</fullName>
    </recommendedName>
</protein>
<accession>A0A1Y1YIN6</accession>
<feature type="domain" description="PCI" evidence="2">
    <location>
        <begin position="151"/>
        <end position="334"/>
    </location>
</feature>
<keyword evidence="4" id="KW-1185">Reference proteome</keyword>
<dbReference type="GO" id="GO:0016973">
    <property type="term" value="P:poly(A)+ mRNA export from nucleus"/>
    <property type="evidence" value="ECO:0007669"/>
    <property type="project" value="TreeGrafter"/>
</dbReference>
<evidence type="ECO:0000256" key="1">
    <source>
        <dbReference type="ARBA" id="ARBA00025771"/>
    </source>
</evidence>
<reference evidence="3 4" key="1">
    <citation type="submission" date="2016-07" db="EMBL/GenBank/DDBJ databases">
        <title>Pervasive Adenine N6-methylation of Active Genes in Fungi.</title>
        <authorList>
            <consortium name="DOE Joint Genome Institute"/>
            <person name="Mondo S.J."/>
            <person name="Dannebaum R.O."/>
            <person name="Kuo R.C."/>
            <person name="Labutti K."/>
            <person name="Haridas S."/>
            <person name="Kuo A."/>
            <person name="Salamov A."/>
            <person name="Ahrendt S.R."/>
            <person name="Lipzen A."/>
            <person name="Sullivan W."/>
            <person name="Andreopoulos W.B."/>
            <person name="Clum A."/>
            <person name="Lindquist E."/>
            <person name="Daum C."/>
            <person name="Ramamoorthy G.K."/>
            <person name="Gryganskyi A."/>
            <person name="Culley D."/>
            <person name="Magnuson J.K."/>
            <person name="James T.Y."/>
            <person name="O'Malley M.A."/>
            <person name="Stajich J.E."/>
            <person name="Spatafora J.W."/>
            <person name="Visel A."/>
            <person name="Grigoriev I.V."/>
        </authorList>
    </citation>
    <scope>NUCLEOTIDE SEQUENCE [LARGE SCALE GENOMIC DNA]</scope>
    <source>
        <strain evidence="3 4">CBS 931.73</strain>
    </source>
</reference>
<dbReference type="GO" id="GO:0003723">
    <property type="term" value="F:RNA binding"/>
    <property type="evidence" value="ECO:0007669"/>
    <property type="project" value="InterPro"/>
</dbReference>
<dbReference type="FunCoup" id="A0A1Y1YIN6">
    <property type="interactions" value="696"/>
</dbReference>
<feature type="non-terminal residue" evidence="3">
    <location>
        <position position="1"/>
    </location>
</feature>
<dbReference type="AlphaFoldDB" id="A0A1Y1YIN6"/>
<dbReference type="GO" id="GO:0070390">
    <property type="term" value="C:transcription export complex 2"/>
    <property type="evidence" value="ECO:0007669"/>
    <property type="project" value="TreeGrafter"/>
</dbReference>
<dbReference type="SMART" id="SM00753">
    <property type="entry name" value="PAM"/>
    <property type="match status" value="1"/>
</dbReference>
<dbReference type="OrthoDB" id="10252687at2759"/>
<dbReference type="Proteomes" id="UP000193498">
    <property type="component" value="Unassembled WGS sequence"/>
</dbReference>
<dbReference type="PANTHER" id="PTHR12732:SF0">
    <property type="entry name" value="PCI DOMAIN-CONTAINING PROTEIN 2"/>
    <property type="match status" value="1"/>
</dbReference>
<evidence type="ECO:0000313" key="3">
    <source>
        <dbReference type="EMBL" id="ORX97839.1"/>
    </source>
</evidence>
<dbReference type="InParanoid" id="A0A1Y1YIN6"/>
<dbReference type="STRING" id="1314790.A0A1Y1YIN6"/>
<dbReference type="InterPro" id="IPR000717">
    <property type="entry name" value="PCI_dom"/>
</dbReference>
<evidence type="ECO:0000259" key="2">
    <source>
        <dbReference type="PROSITE" id="PS50250"/>
    </source>
</evidence>